<proteinExistence type="inferred from homology"/>
<feature type="transmembrane region" description="Helical" evidence="8">
    <location>
        <begin position="20"/>
        <end position="36"/>
    </location>
</feature>
<keyword evidence="3" id="KW-1003">Cell membrane</keyword>
<dbReference type="InterPro" id="IPR000390">
    <property type="entry name" value="Small_drug/metabolite_transptr"/>
</dbReference>
<dbReference type="AlphaFoldDB" id="A0A543DAB0"/>
<dbReference type="Proteomes" id="UP000315677">
    <property type="component" value="Unassembled WGS sequence"/>
</dbReference>
<evidence type="ECO:0000256" key="4">
    <source>
        <dbReference type="ARBA" id="ARBA00022692"/>
    </source>
</evidence>
<keyword evidence="2" id="KW-0813">Transport</keyword>
<comment type="similarity">
    <text evidence="7">Belongs to the drug/metabolite transporter (DMT) superfamily. Small multidrug resistance (SMR) (TC 2.A.7.1) family.</text>
</comment>
<dbReference type="InterPro" id="IPR037185">
    <property type="entry name" value="EmrE-like"/>
</dbReference>
<dbReference type="Pfam" id="PF00893">
    <property type="entry name" value="Multi_Drug_Res"/>
    <property type="match status" value="1"/>
</dbReference>
<keyword evidence="6 8" id="KW-0472">Membrane</keyword>
<evidence type="ECO:0000256" key="5">
    <source>
        <dbReference type="ARBA" id="ARBA00022989"/>
    </source>
</evidence>
<protein>
    <submittedName>
        <fullName evidence="9">Quaternary ammonium compound-resistance protein SugE</fullName>
    </submittedName>
</protein>
<evidence type="ECO:0000313" key="9">
    <source>
        <dbReference type="EMBL" id="TQM06273.1"/>
    </source>
</evidence>
<evidence type="ECO:0000313" key="10">
    <source>
        <dbReference type="Proteomes" id="UP000315677"/>
    </source>
</evidence>
<comment type="subcellular location">
    <subcellularLocation>
        <location evidence="1 7">Cell membrane</location>
        <topology evidence="1 7">Multi-pass membrane protein</topology>
    </subcellularLocation>
</comment>
<dbReference type="PANTHER" id="PTHR30561:SF0">
    <property type="entry name" value="GUANIDINIUM EXPORTER"/>
    <property type="match status" value="1"/>
</dbReference>
<feature type="transmembrane region" description="Helical" evidence="8">
    <location>
        <begin position="109"/>
        <end position="129"/>
    </location>
</feature>
<organism evidence="9 10">
    <name type="scientific">Pseudonocardia kunmingensis</name>
    <dbReference type="NCBI Taxonomy" id="630975"/>
    <lineage>
        <taxon>Bacteria</taxon>
        <taxon>Bacillati</taxon>
        <taxon>Actinomycetota</taxon>
        <taxon>Actinomycetes</taxon>
        <taxon>Pseudonocardiales</taxon>
        <taxon>Pseudonocardiaceae</taxon>
        <taxon>Pseudonocardia</taxon>
    </lineage>
</organism>
<name>A0A543DAB0_9PSEU</name>
<evidence type="ECO:0000256" key="7">
    <source>
        <dbReference type="RuleBase" id="RU003942"/>
    </source>
</evidence>
<keyword evidence="4 7" id="KW-0812">Transmembrane</keyword>
<gene>
    <name evidence="9" type="ORF">FB558_6521</name>
</gene>
<keyword evidence="5 8" id="KW-1133">Transmembrane helix</keyword>
<dbReference type="GO" id="GO:0005886">
    <property type="term" value="C:plasma membrane"/>
    <property type="evidence" value="ECO:0007669"/>
    <property type="project" value="UniProtKB-SubCell"/>
</dbReference>
<dbReference type="Gene3D" id="1.10.3730.20">
    <property type="match status" value="1"/>
</dbReference>
<dbReference type="GO" id="GO:0022857">
    <property type="term" value="F:transmembrane transporter activity"/>
    <property type="evidence" value="ECO:0007669"/>
    <property type="project" value="InterPro"/>
</dbReference>
<feature type="transmembrane region" description="Helical" evidence="8">
    <location>
        <begin position="78"/>
        <end position="97"/>
    </location>
</feature>
<dbReference type="EMBL" id="VFPA01000004">
    <property type="protein sequence ID" value="TQM06273.1"/>
    <property type="molecule type" value="Genomic_DNA"/>
</dbReference>
<sequence>MLAGGGVSGQAAEAGTTRMSGWMWLLAAGVVEIAWAQSIPPTKGLTRFWPSVLCIALCVAIIWLLARATLDGVPVSTAYVVFTGMGAAGAVLLGLAVHHDPVTPVRLGALVLITTGVLLAHAGSAPAGAP</sequence>
<dbReference type="PANTHER" id="PTHR30561">
    <property type="entry name" value="SMR FAMILY PROTON-DEPENDENT DRUG EFFLUX TRANSPORTER SUGE"/>
    <property type="match status" value="1"/>
</dbReference>
<accession>A0A543DAB0</accession>
<comment type="caution">
    <text evidence="9">The sequence shown here is derived from an EMBL/GenBank/DDBJ whole genome shotgun (WGS) entry which is preliminary data.</text>
</comment>
<evidence type="ECO:0000256" key="3">
    <source>
        <dbReference type="ARBA" id="ARBA00022475"/>
    </source>
</evidence>
<dbReference type="SUPFAM" id="SSF103481">
    <property type="entry name" value="Multidrug resistance efflux transporter EmrE"/>
    <property type="match status" value="1"/>
</dbReference>
<evidence type="ECO:0000256" key="6">
    <source>
        <dbReference type="ARBA" id="ARBA00023136"/>
    </source>
</evidence>
<feature type="transmembrane region" description="Helical" evidence="8">
    <location>
        <begin position="48"/>
        <end position="66"/>
    </location>
</feature>
<keyword evidence="10" id="KW-1185">Reference proteome</keyword>
<reference evidence="9 10" key="1">
    <citation type="submission" date="2019-06" db="EMBL/GenBank/DDBJ databases">
        <title>Sequencing the genomes of 1000 actinobacteria strains.</title>
        <authorList>
            <person name="Klenk H.-P."/>
        </authorList>
    </citation>
    <scope>NUCLEOTIDE SEQUENCE [LARGE SCALE GENOMIC DNA]</scope>
    <source>
        <strain evidence="9 10">DSM 45301</strain>
    </source>
</reference>
<evidence type="ECO:0000256" key="8">
    <source>
        <dbReference type="SAM" id="Phobius"/>
    </source>
</evidence>
<evidence type="ECO:0000256" key="1">
    <source>
        <dbReference type="ARBA" id="ARBA00004651"/>
    </source>
</evidence>
<evidence type="ECO:0000256" key="2">
    <source>
        <dbReference type="ARBA" id="ARBA00022448"/>
    </source>
</evidence>
<dbReference type="InterPro" id="IPR045324">
    <property type="entry name" value="Small_multidrug_res"/>
</dbReference>